<sequence length="72" mass="8377">MEQKFDSLDLQGYYAGLTKKEKSSLLSYLTKEYDMTCSTIRRKLAGNQGFGLNTLERMACHEAIKNENLWRH</sequence>
<reference evidence="1" key="1">
    <citation type="journal article" date="2021" name="Proc. Natl. Acad. Sci. U.S.A.">
        <title>A Catalog of Tens of Thousands of Viruses from Human Metagenomes Reveals Hidden Associations with Chronic Diseases.</title>
        <authorList>
            <person name="Tisza M.J."/>
            <person name="Buck C.B."/>
        </authorList>
    </citation>
    <scope>NUCLEOTIDE SEQUENCE</scope>
    <source>
        <strain evidence="1">CtEIp38</strain>
    </source>
</reference>
<name>A0A8S5QE07_9CAUD</name>
<organism evidence="1">
    <name type="scientific">Siphoviridae sp. ctEIp38</name>
    <dbReference type="NCBI Taxonomy" id="2825394"/>
    <lineage>
        <taxon>Viruses</taxon>
        <taxon>Duplodnaviria</taxon>
        <taxon>Heunggongvirae</taxon>
        <taxon>Uroviricota</taxon>
        <taxon>Caudoviricetes</taxon>
    </lineage>
</organism>
<accession>A0A8S5QE07</accession>
<evidence type="ECO:0000313" key="1">
    <source>
        <dbReference type="EMBL" id="DAE17304.1"/>
    </source>
</evidence>
<proteinExistence type="predicted"/>
<dbReference type="EMBL" id="BK015638">
    <property type="protein sequence ID" value="DAE17304.1"/>
    <property type="molecule type" value="Genomic_DNA"/>
</dbReference>
<protein>
    <submittedName>
        <fullName evidence="1">Uncharacterized protein</fullName>
    </submittedName>
</protein>